<dbReference type="SUPFAM" id="SSF51905">
    <property type="entry name" value="FAD/NAD(P)-binding domain"/>
    <property type="match status" value="2"/>
</dbReference>
<reference evidence="2 3" key="1">
    <citation type="submission" date="2021-03" db="EMBL/GenBank/DDBJ databases">
        <title>Sequencing the genomes of 1000 actinobacteria strains.</title>
        <authorList>
            <person name="Klenk H.-P."/>
        </authorList>
    </citation>
    <scope>NUCLEOTIDE SEQUENCE [LARGE SCALE GENOMIC DNA]</scope>
    <source>
        <strain evidence="2 3">DSM 18824</strain>
    </source>
</reference>
<accession>A0ABS4V0W4</accession>
<dbReference type="Proteomes" id="UP000755585">
    <property type="component" value="Unassembled WGS sequence"/>
</dbReference>
<proteinExistence type="predicted"/>
<dbReference type="RefSeq" id="WP_209699816.1">
    <property type="nucleotide sequence ID" value="NZ_BAAAVU010000018.1"/>
</dbReference>
<dbReference type="EMBL" id="JAGINT010000002">
    <property type="protein sequence ID" value="MBP2357458.1"/>
    <property type="molecule type" value="Genomic_DNA"/>
</dbReference>
<evidence type="ECO:0000313" key="3">
    <source>
        <dbReference type="Proteomes" id="UP000755585"/>
    </source>
</evidence>
<organism evidence="2 3">
    <name type="scientific">Kribbella aluminosa</name>
    <dbReference type="NCBI Taxonomy" id="416017"/>
    <lineage>
        <taxon>Bacteria</taxon>
        <taxon>Bacillati</taxon>
        <taxon>Actinomycetota</taxon>
        <taxon>Actinomycetes</taxon>
        <taxon>Propionibacteriales</taxon>
        <taxon>Kribbellaceae</taxon>
        <taxon>Kribbella</taxon>
    </lineage>
</organism>
<dbReference type="Gene3D" id="3.50.50.60">
    <property type="entry name" value="FAD/NAD(P)-binding domain"/>
    <property type="match status" value="1"/>
</dbReference>
<dbReference type="PRINTS" id="PR00469">
    <property type="entry name" value="PNDRDTASEII"/>
</dbReference>
<dbReference type="PANTHER" id="PTHR43539:SF78">
    <property type="entry name" value="FLAVIN-CONTAINING MONOOXYGENASE"/>
    <property type="match status" value="1"/>
</dbReference>
<sequence>MDRFGTVVIGGGQAGLVMGYYLRRLGESFVILEADARIGDSWRRRYDSLRLFSRPRYASLPGLRIPVPDCPTRDELADYLERYAAHFELPVHTGVQVTRVSRDARGFLVDTDSGEYLADRVVVASGWHAVPHRPAFAAELDPAIRQVHSLDYRNPSQLADGEVLVVGAANSGTDIALEAVKTHPTRLAGRHPGQVPIDIDKPSGHFLTPVVMFAFKHVLTRRTPMGRKAMASMQGHGVGLVRNKLEQVEAAGVVRHGRIESVRDGYPVTADGEVLSDVRTVVWCTGSGPDHSWLDLPGAAQHRRGIAVGEPGLMYLGAEFQFAVASATIQGLDRDARYLTRHVRDLGRRSADRMVPADRR</sequence>
<evidence type="ECO:0000313" key="2">
    <source>
        <dbReference type="EMBL" id="MBP2357458.1"/>
    </source>
</evidence>
<protein>
    <submittedName>
        <fullName evidence="2">Flavoprotein involved in K+ transport</fullName>
    </submittedName>
</protein>
<gene>
    <name evidence="2" type="ORF">JOF29_008568</name>
</gene>
<evidence type="ECO:0000256" key="1">
    <source>
        <dbReference type="ARBA" id="ARBA00023002"/>
    </source>
</evidence>
<dbReference type="InterPro" id="IPR036188">
    <property type="entry name" value="FAD/NAD-bd_sf"/>
</dbReference>
<comment type="caution">
    <text evidence="2">The sequence shown here is derived from an EMBL/GenBank/DDBJ whole genome shotgun (WGS) entry which is preliminary data.</text>
</comment>
<dbReference type="InterPro" id="IPR050982">
    <property type="entry name" value="Auxin_biosynth/cation_transpt"/>
</dbReference>
<keyword evidence="3" id="KW-1185">Reference proteome</keyword>
<dbReference type="PANTHER" id="PTHR43539">
    <property type="entry name" value="FLAVIN-BINDING MONOOXYGENASE-LIKE PROTEIN (AFU_ORTHOLOGUE AFUA_4G09220)"/>
    <property type="match status" value="1"/>
</dbReference>
<dbReference type="Pfam" id="PF13738">
    <property type="entry name" value="Pyr_redox_3"/>
    <property type="match status" value="1"/>
</dbReference>
<keyword evidence="1" id="KW-0560">Oxidoreductase</keyword>
<name>A0ABS4V0W4_9ACTN</name>